<dbReference type="Proteomes" id="UP000261420">
    <property type="component" value="Unplaced"/>
</dbReference>
<dbReference type="Ensembl" id="ENSSDUT00000027522.1">
    <property type="protein sequence ID" value="ENSSDUP00000027043.1"/>
    <property type="gene ID" value="ENSSDUG00000019599.1"/>
</dbReference>
<dbReference type="Gene3D" id="1.25.40.20">
    <property type="entry name" value="Ankyrin repeat-containing domain"/>
    <property type="match status" value="1"/>
</dbReference>
<feature type="compositionally biased region" description="Basic and acidic residues" evidence="5">
    <location>
        <begin position="209"/>
        <end position="231"/>
    </location>
</feature>
<evidence type="ECO:0000313" key="7">
    <source>
        <dbReference type="Ensembl" id="ENSSDUP00000027043.1"/>
    </source>
</evidence>
<sequence>MVLTQESVLSLLLSEGGRMKKSDLVGKFKGSIDCVDPAEKERNRELFKTFVNNVAFVKEIDGVRYVLIKKMYQHLLDNVQTAAESRVEKTENEEIPLTGEQQRPSARTEEKTESSEGARGERSSLSELDPEQASESGDNPTELLSPLQLALQRSKYTNIRVKRMLNFEIQKQGTNGDNCSRRGAVNEPTTIQSKPYALPLRMPPSTTRVEIHKLKVDRDDPPESPKLDASRGKRKPSSAETGSGVSSPQLRRAVKTTKASEEHKDTRIPSTVPLEQSEHEWLVKCAAGHWSQVYGLLLTDNQLAEKRDFMTGFTALHWAAKCGNSEMLVRIIDLSRQGGVDVDVNAKTHGGYTPLHIAALHDQEYIMAMLVGEYLADVSIRDNCGKKAYHYLHKGISGTLREMLGEPKAQQAQDKALQEKDELDLFPDLSKGLHSISRLFQPHVTGQKKKHKQRLGFYSLSDDPSEEREDSGGGLRQRVISDAFM</sequence>
<feature type="repeat" description="ANK" evidence="4">
    <location>
        <begin position="350"/>
        <end position="383"/>
    </location>
</feature>
<dbReference type="Pfam" id="PF12796">
    <property type="entry name" value="Ank_2"/>
    <property type="match status" value="1"/>
</dbReference>
<dbReference type="PANTHER" id="PTHR14491">
    <property type="entry name" value="SOSONDOWAH, ISOFORM G"/>
    <property type="match status" value="1"/>
</dbReference>
<dbReference type="PANTHER" id="PTHR14491:SF2">
    <property type="entry name" value="ANKYRIN REPEAT DOMAIN-CONTAINING PROTEIN SOWAHA"/>
    <property type="match status" value="1"/>
</dbReference>
<keyword evidence="8" id="KW-1185">Reference proteome</keyword>
<feature type="compositionally biased region" description="Basic and acidic residues" evidence="5">
    <location>
        <begin position="258"/>
        <end position="267"/>
    </location>
</feature>
<organism evidence="7 8">
    <name type="scientific">Seriola dumerili</name>
    <name type="common">Greater amberjack</name>
    <name type="synonym">Caranx dumerili</name>
    <dbReference type="NCBI Taxonomy" id="41447"/>
    <lineage>
        <taxon>Eukaryota</taxon>
        <taxon>Metazoa</taxon>
        <taxon>Chordata</taxon>
        <taxon>Craniata</taxon>
        <taxon>Vertebrata</taxon>
        <taxon>Euteleostomi</taxon>
        <taxon>Actinopterygii</taxon>
        <taxon>Neopterygii</taxon>
        <taxon>Teleostei</taxon>
        <taxon>Neoteleostei</taxon>
        <taxon>Acanthomorphata</taxon>
        <taxon>Carangaria</taxon>
        <taxon>Carangiformes</taxon>
        <taxon>Carangidae</taxon>
        <taxon>Seriola</taxon>
    </lineage>
</organism>
<evidence type="ECO:0000256" key="5">
    <source>
        <dbReference type="SAM" id="MobiDB-lite"/>
    </source>
</evidence>
<keyword evidence="2 4" id="KW-0040">ANK repeat</keyword>
<evidence type="ECO:0000256" key="2">
    <source>
        <dbReference type="ARBA" id="ARBA00023043"/>
    </source>
</evidence>
<feature type="domain" description="SOWAHA-C winged helix-turn-helix" evidence="6">
    <location>
        <begin position="3"/>
        <end position="85"/>
    </location>
</feature>
<evidence type="ECO:0000256" key="4">
    <source>
        <dbReference type="PROSITE-ProRule" id="PRU00023"/>
    </source>
</evidence>
<comment type="similarity">
    <text evidence="3">Belongs to the SOWAH family.</text>
</comment>
<dbReference type="STRING" id="41447.ENSSDUP00000027043"/>
<evidence type="ECO:0000256" key="3">
    <source>
        <dbReference type="ARBA" id="ARBA00038122"/>
    </source>
</evidence>
<feature type="repeat" description="ANK" evidence="4">
    <location>
        <begin position="311"/>
        <end position="347"/>
    </location>
</feature>
<feature type="compositionally biased region" description="Polar residues" evidence="5">
    <location>
        <begin position="238"/>
        <end position="249"/>
    </location>
</feature>
<evidence type="ECO:0000313" key="8">
    <source>
        <dbReference type="Proteomes" id="UP000261420"/>
    </source>
</evidence>
<dbReference type="PROSITE" id="PS50088">
    <property type="entry name" value="ANK_REPEAT"/>
    <property type="match status" value="2"/>
</dbReference>
<dbReference type="GeneTree" id="ENSGT00950000183003"/>
<dbReference type="InterPro" id="IPR058889">
    <property type="entry name" value="WHD_SOWAHA-C"/>
</dbReference>
<dbReference type="InterPro" id="IPR036770">
    <property type="entry name" value="Ankyrin_rpt-contain_sf"/>
</dbReference>
<evidence type="ECO:0000256" key="1">
    <source>
        <dbReference type="ARBA" id="ARBA00022737"/>
    </source>
</evidence>
<feature type="region of interest" description="Disordered" evidence="5">
    <location>
        <begin position="444"/>
        <end position="485"/>
    </location>
</feature>
<reference evidence="7" key="1">
    <citation type="submission" date="2025-08" db="UniProtKB">
        <authorList>
            <consortium name="Ensembl"/>
        </authorList>
    </citation>
    <scope>IDENTIFICATION</scope>
</reference>
<protein>
    <submittedName>
        <fullName evidence="7">Sosondowah ankyrin repeat domain family member A</fullName>
    </submittedName>
</protein>
<feature type="region of interest" description="Disordered" evidence="5">
    <location>
        <begin position="172"/>
        <end position="267"/>
    </location>
</feature>
<name>A0A3B4V8B4_SERDU</name>
<dbReference type="OMA" id="PPKPCML"/>
<keyword evidence="1" id="KW-0677">Repeat</keyword>
<feature type="region of interest" description="Disordered" evidence="5">
    <location>
        <begin position="87"/>
        <end position="142"/>
    </location>
</feature>
<accession>A0A3B4V8B4</accession>
<dbReference type="Pfam" id="PF25877">
    <property type="entry name" value="WHD_SOWAH"/>
    <property type="match status" value="1"/>
</dbReference>
<reference evidence="7" key="2">
    <citation type="submission" date="2025-09" db="UniProtKB">
        <authorList>
            <consortium name="Ensembl"/>
        </authorList>
    </citation>
    <scope>IDENTIFICATION</scope>
</reference>
<proteinExistence type="inferred from homology"/>
<dbReference type="InterPro" id="IPR002110">
    <property type="entry name" value="Ankyrin_rpt"/>
</dbReference>
<evidence type="ECO:0000259" key="6">
    <source>
        <dbReference type="Pfam" id="PF25877"/>
    </source>
</evidence>
<dbReference type="SUPFAM" id="SSF48403">
    <property type="entry name" value="Ankyrin repeat"/>
    <property type="match status" value="1"/>
</dbReference>
<dbReference type="SMART" id="SM00248">
    <property type="entry name" value="ANK"/>
    <property type="match status" value="2"/>
</dbReference>
<feature type="compositionally biased region" description="Basic and acidic residues" evidence="5">
    <location>
        <begin position="106"/>
        <end position="124"/>
    </location>
</feature>
<dbReference type="AlphaFoldDB" id="A0A3B4V8B4"/>